<feature type="domain" description="4'-phosphopantetheinyl transferase" evidence="2">
    <location>
        <begin position="2"/>
        <end position="73"/>
    </location>
</feature>
<dbReference type="SUPFAM" id="SSF56214">
    <property type="entry name" value="4'-phosphopantetheinyl transferase"/>
    <property type="match status" value="1"/>
</dbReference>
<sequence length="205" mass="23343">MIGNDIVDRAQAHRESNWQRRGFLEKLFTIHEQKLILTADDPERIVWLLWSIKESAYKASFRETGKRIFAPRKLACQIISISDETAEGVVFYEKIYQTKSLITPQYIASTATSANTSSSLHQTIIPFEKATYQDQHLLIREKIKQYCTDSLSIPKENSYIQKDSNSVPILTLVKSSTEQLHIPISISHHGYYGAFAIGPNRSLPA</sequence>
<accession>A0A7K1S7B8</accession>
<keyword evidence="1 3" id="KW-0808">Transferase</keyword>
<evidence type="ECO:0000256" key="1">
    <source>
        <dbReference type="ARBA" id="ARBA00022679"/>
    </source>
</evidence>
<dbReference type="InterPro" id="IPR037143">
    <property type="entry name" value="4-PPantetheinyl_Trfase_dom_sf"/>
</dbReference>
<name>A0A7K1S7B8_9BACT</name>
<evidence type="ECO:0000313" key="4">
    <source>
        <dbReference type="Proteomes" id="UP000436006"/>
    </source>
</evidence>
<dbReference type="Pfam" id="PF01648">
    <property type="entry name" value="ACPS"/>
    <property type="match status" value="1"/>
</dbReference>
<dbReference type="EMBL" id="WPIN01000002">
    <property type="protein sequence ID" value="MVM29707.1"/>
    <property type="molecule type" value="Genomic_DNA"/>
</dbReference>
<reference evidence="3 4" key="1">
    <citation type="submission" date="2019-12" db="EMBL/GenBank/DDBJ databases">
        <title>Spirosoma sp. HMF4905 genome sequencing and assembly.</title>
        <authorList>
            <person name="Kang H."/>
            <person name="Cha I."/>
            <person name="Kim H."/>
            <person name="Joh K."/>
        </authorList>
    </citation>
    <scope>NUCLEOTIDE SEQUENCE [LARGE SCALE GENOMIC DNA]</scope>
    <source>
        <strain evidence="3 4">HMF4905</strain>
    </source>
</reference>
<dbReference type="Proteomes" id="UP000436006">
    <property type="component" value="Unassembled WGS sequence"/>
</dbReference>
<comment type="caution">
    <text evidence="3">The sequence shown here is derived from an EMBL/GenBank/DDBJ whole genome shotgun (WGS) entry which is preliminary data.</text>
</comment>
<protein>
    <submittedName>
        <fullName evidence="3">4'-phosphopantetheinyl transferase superfamily protein</fullName>
    </submittedName>
</protein>
<organism evidence="3 4">
    <name type="scientific">Spirosoma arboris</name>
    <dbReference type="NCBI Taxonomy" id="2682092"/>
    <lineage>
        <taxon>Bacteria</taxon>
        <taxon>Pseudomonadati</taxon>
        <taxon>Bacteroidota</taxon>
        <taxon>Cytophagia</taxon>
        <taxon>Cytophagales</taxon>
        <taxon>Cytophagaceae</taxon>
        <taxon>Spirosoma</taxon>
    </lineage>
</organism>
<dbReference type="Gene3D" id="3.90.470.20">
    <property type="entry name" value="4'-phosphopantetheinyl transferase domain"/>
    <property type="match status" value="1"/>
</dbReference>
<proteinExistence type="predicted"/>
<dbReference type="RefSeq" id="WP_157583939.1">
    <property type="nucleotide sequence ID" value="NZ_WPIN01000002.1"/>
</dbReference>
<evidence type="ECO:0000259" key="2">
    <source>
        <dbReference type="Pfam" id="PF01648"/>
    </source>
</evidence>
<gene>
    <name evidence="3" type="ORF">GO755_06660</name>
</gene>
<evidence type="ECO:0000313" key="3">
    <source>
        <dbReference type="EMBL" id="MVM29707.1"/>
    </source>
</evidence>
<dbReference type="GO" id="GO:0008897">
    <property type="term" value="F:holo-[acyl-carrier-protein] synthase activity"/>
    <property type="evidence" value="ECO:0007669"/>
    <property type="project" value="InterPro"/>
</dbReference>
<keyword evidence="4" id="KW-1185">Reference proteome</keyword>
<dbReference type="GO" id="GO:0000287">
    <property type="term" value="F:magnesium ion binding"/>
    <property type="evidence" value="ECO:0007669"/>
    <property type="project" value="InterPro"/>
</dbReference>
<dbReference type="InterPro" id="IPR008278">
    <property type="entry name" value="4-PPantetheinyl_Trfase_dom"/>
</dbReference>
<dbReference type="AlphaFoldDB" id="A0A7K1S7B8"/>